<reference evidence="1" key="1">
    <citation type="submission" date="2014-11" db="EMBL/GenBank/DDBJ databases">
        <authorList>
            <person name="Amaro Gonzalez C."/>
        </authorList>
    </citation>
    <scope>NUCLEOTIDE SEQUENCE</scope>
</reference>
<reference evidence="1" key="2">
    <citation type="journal article" date="2015" name="Fish Shellfish Immunol.">
        <title>Early steps in the European eel (Anguilla anguilla)-Vibrio vulnificus interaction in the gills: Role of the RtxA13 toxin.</title>
        <authorList>
            <person name="Callol A."/>
            <person name="Pajuelo D."/>
            <person name="Ebbesson L."/>
            <person name="Teles M."/>
            <person name="MacKenzie S."/>
            <person name="Amaro C."/>
        </authorList>
    </citation>
    <scope>NUCLEOTIDE SEQUENCE</scope>
</reference>
<dbReference type="EMBL" id="GBXM01047202">
    <property type="protein sequence ID" value="JAH61375.1"/>
    <property type="molecule type" value="Transcribed_RNA"/>
</dbReference>
<evidence type="ECO:0000313" key="1">
    <source>
        <dbReference type="EMBL" id="JAH61375.1"/>
    </source>
</evidence>
<name>A0A0E9U898_ANGAN</name>
<accession>A0A0E9U898</accession>
<organism evidence="1">
    <name type="scientific">Anguilla anguilla</name>
    <name type="common">European freshwater eel</name>
    <name type="synonym">Muraena anguilla</name>
    <dbReference type="NCBI Taxonomy" id="7936"/>
    <lineage>
        <taxon>Eukaryota</taxon>
        <taxon>Metazoa</taxon>
        <taxon>Chordata</taxon>
        <taxon>Craniata</taxon>
        <taxon>Vertebrata</taxon>
        <taxon>Euteleostomi</taxon>
        <taxon>Actinopterygii</taxon>
        <taxon>Neopterygii</taxon>
        <taxon>Teleostei</taxon>
        <taxon>Anguilliformes</taxon>
        <taxon>Anguillidae</taxon>
        <taxon>Anguilla</taxon>
    </lineage>
</organism>
<sequence>MSVSGSLSRNFWNSEFQDNVQHGRYKDCIHNMLRSSFSQISLL</sequence>
<proteinExistence type="predicted"/>
<protein>
    <submittedName>
        <fullName evidence="1">Uncharacterized protein</fullName>
    </submittedName>
</protein>
<dbReference type="AlphaFoldDB" id="A0A0E9U898"/>